<gene>
    <name evidence="2" type="ORF">FK531_05745</name>
</gene>
<dbReference type="EMBL" id="VIGH01000002">
    <property type="protein sequence ID" value="TQF74149.1"/>
    <property type="molecule type" value="Genomic_DNA"/>
</dbReference>
<protein>
    <submittedName>
        <fullName evidence="2">Uncharacterized protein</fullName>
    </submittedName>
</protein>
<dbReference type="Gene3D" id="1.10.510.10">
    <property type="entry name" value="Transferase(Phosphotransferase) domain 1"/>
    <property type="match status" value="1"/>
</dbReference>
<evidence type="ECO:0000313" key="2">
    <source>
        <dbReference type="EMBL" id="TQF74149.1"/>
    </source>
</evidence>
<sequence length="266" mass="27590">MPRTVTLPTPRTPVAERVPGALFAGGRYRLLALCGSAPDTEFWHARDVPMGRDVALTVASFAGPGSAAVAVDEYFARTVLLCRIRSGALAGILDMIAVDALAVVVSEWRPSRSLAEVAAGDSGEHGAASALIPLALAVQDAHHGETVVSLDDPNRVRVGMDGIAYLAFPGRPPSVTRLDDVRGLSAVLREITAGTWSSDADGVDGLVGALVDVVATPVATEDDRRTVVDSANGEGLDWSVWLFVMTSVVALVVLGGVGWVVGTSLA</sequence>
<reference evidence="2 3" key="1">
    <citation type="submission" date="2019-06" db="EMBL/GenBank/DDBJ databases">
        <title>Rhodococcus spaelei sp. nov., isolated from a cave.</title>
        <authorList>
            <person name="Lee S.D."/>
        </authorList>
    </citation>
    <scope>NUCLEOTIDE SEQUENCE [LARGE SCALE GENOMIC DNA]</scope>
    <source>
        <strain evidence="2 3">C9-5</strain>
    </source>
</reference>
<proteinExistence type="predicted"/>
<comment type="caution">
    <text evidence="2">The sequence shown here is derived from an EMBL/GenBank/DDBJ whole genome shotgun (WGS) entry which is preliminary data.</text>
</comment>
<accession>A0A541BP94</accession>
<name>A0A541BP94_9NOCA</name>
<keyword evidence="3" id="KW-1185">Reference proteome</keyword>
<keyword evidence="1" id="KW-0812">Transmembrane</keyword>
<keyword evidence="1" id="KW-0472">Membrane</keyword>
<evidence type="ECO:0000313" key="3">
    <source>
        <dbReference type="Proteomes" id="UP000316256"/>
    </source>
</evidence>
<evidence type="ECO:0000256" key="1">
    <source>
        <dbReference type="SAM" id="Phobius"/>
    </source>
</evidence>
<dbReference type="Gene3D" id="3.30.200.20">
    <property type="entry name" value="Phosphorylase Kinase, domain 1"/>
    <property type="match status" value="1"/>
</dbReference>
<organism evidence="2 3">
    <name type="scientific">Rhodococcus spelaei</name>
    <dbReference type="NCBI Taxonomy" id="2546320"/>
    <lineage>
        <taxon>Bacteria</taxon>
        <taxon>Bacillati</taxon>
        <taxon>Actinomycetota</taxon>
        <taxon>Actinomycetes</taxon>
        <taxon>Mycobacteriales</taxon>
        <taxon>Nocardiaceae</taxon>
        <taxon>Rhodococcus</taxon>
    </lineage>
</organism>
<dbReference type="AlphaFoldDB" id="A0A541BP94"/>
<dbReference type="Proteomes" id="UP000316256">
    <property type="component" value="Unassembled WGS sequence"/>
</dbReference>
<feature type="transmembrane region" description="Helical" evidence="1">
    <location>
        <begin position="238"/>
        <end position="261"/>
    </location>
</feature>
<keyword evidence="1" id="KW-1133">Transmembrane helix</keyword>
<dbReference type="OrthoDB" id="4466798at2"/>
<dbReference type="RefSeq" id="WP_142096103.1">
    <property type="nucleotide sequence ID" value="NZ_VIGH01000002.1"/>
</dbReference>